<evidence type="ECO:0000313" key="1">
    <source>
        <dbReference type="EMBL" id="GFS99692.1"/>
    </source>
</evidence>
<organism evidence="1 2">
    <name type="scientific">Nephila pilipes</name>
    <name type="common">Giant wood spider</name>
    <name type="synonym">Nephila maculata</name>
    <dbReference type="NCBI Taxonomy" id="299642"/>
    <lineage>
        <taxon>Eukaryota</taxon>
        <taxon>Metazoa</taxon>
        <taxon>Ecdysozoa</taxon>
        <taxon>Arthropoda</taxon>
        <taxon>Chelicerata</taxon>
        <taxon>Arachnida</taxon>
        <taxon>Araneae</taxon>
        <taxon>Araneomorphae</taxon>
        <taxon>Entelegynae</taxon>
        <taxon>Araneoidea</taxon>
        <taxon>Nephilidae</taxon>
        <taxon>Nephila</taxon>
    </lineage>
</organism>
<protein>
    <submittedName>
        <fullName evidence="1">Uncharacterized protein</fullName>
    </submittedName>
</protein>
<dbReference type="GO" id="GO:0071897">
    <property type="term" value="P:DNA biosynthetic process"/>
    <property type="evidence" value="ECO:0007669"/>
    <property type="project" value="UniProtKB-ARBA"/>
</dbReference>
<name>A0A8X6TE93_NEPPI</name>
<reference evidence="1" key="1">
    <citation type="submission" date="2020-08" db="EMBL/GenBank/DDBJ databases">
        <title>Multicomponent nature underlies the extraordinary mechanical properties of spider dragline silk.</title>
        <authorList>
            <person name="Kono N."/>
            <person name="Nakamura H."/>
            <person name="Mori M."/>
            <person name="Yoshida Y."/>
            <person name="Ohtoshi R."/>
            <person name="Malay A.D."/>
            <person name="Moran D.A.P."/>
            <person name="Tomita M."/>
            <person name="Numata K."/>
            <person name="Arakawa K."/>
        </authorList>
    </citation>
    <scope>NUCLEOTIDE SEQUENCE</scope>
</reference>
<dbReference type="OrthoDB" id="422540at2759"/>
<dbReference type="SUPFAM" id="SSF56672">
    <property type="entry name" value="DNA/RNA polymerases"/>
    <property type="match status" value="1"/>
</dbReference>
<dbReference type="InterPro" id="IPR043502">
    <property type="entry name" value="DNA/RNA_pol_sf"/>
</dbReference>
<evidence type="ECO:0000313" key="2">
    <source>
        <dbReference type="Proteomes" id="UP000887013"/>
    </source>
</evidence>
<proteinExistence type="predicted"/>
<comment type="caution">
    <text evidence="1">The sequence shown here is derived from an EMBL/GenBank/DDBJ whole genome shotgun (WGS) entry which is preliminary data.</text>
</comment>
<dbReference type="AlphaFoldDB" id="A0A8X6TE93"/>
<dbReference type="EMBL" id="BMAW01101509">
    <property type="protein sequence ID" value="GFS99692.1"/>
    <property type="molecule type" value="Genomic_DNA"/>
</dbReference>
<keyword evidence="2" id="KW-1185">Reference proteome</keyword>
<sequence length="93" mass="11059">MELNFLVTRKICRPSNSIWYCPMVRRDWRCYRDNCPLNAVITSDWYFIPHIQDCVNILEGFRTAWKKDLQATTAEMLYGSPIRLLGELQSRTQ</sequence>
<gene>
    <name evidence="1" type="ORF">NPIL_696661</name>
</gene>
<dbReference type="Proteomes" id="UP000887013">
    <property type="component" value="Unassembled WGS sequence"/>
</dbReference>
<accession>A0A8X6TE93</accession>